<organism evidence="2 3">
    <name type="scientific">Helicoverpa armigera</name>
    <name type="common">Cotton bollworm</name>
    <name type="synonym">Heliothis armigera</name>
    <dbReference type="NCBI Taxonomy" id="29058"/>
    <lineage>
        <taxon>Eukaryota</taxon>
        <taxon>Metazoa</taxon>
        <taxon>Ecdysozoa</taxon>
        <taxon>Arthropoda</taxon>
        <taxon>Hexapoda</taxon>
        <taxon>Insecta</taxon>
        <taxon>Pterygota</taxon>
        <taxon>Neoptera</taxon>
        <taxon>Endopterygota</taxon>
        <taxon>Lepidoptera</taxon>
        <taxon>Glossata</taxon>
        <taxon>Ditrysia</taxon>
        <taxon>Noctuoidea</taxon>
        <taxon>Noctuidae</taxon>
        <taxon>Heliothinae</taxon>
        <taxon>Helicoverpa</taxon>
    </lineage>
</organism>
<proteinExistence type="predicted"/>
<keyword evidence="3" id="KW-1185">Reference proteome</keyword>
<dbReference type="AlphaFoldDB" id="A0A2W1BSU6"/>
<dbReference type="EMBL" id="KZ149948">
    <property type="protein sequence ID" value="PZC76705.1"/>
    <property type="molecule type" value="Genomic_DNA"/>
</dbReference>
<gene>
    <name evidence="2" type="primary">HaOG204300</name>
    <name evidence="2" type="ORF">B5X24_HaOG204300</name>
</gene>
<evidence type="ECO:0000313" key="3">
    <source>
        <dbReference type="Proteomes" id="UP000249218"/>
    </source>
</evidence>
<reference evidence="2 3" key="1">
    <citation type="journal article" date="2017" name="BMC Biol.">
        <title>Genomic innovations, transcriptional plasticity and gene loss underlying the evolution and divergence of two highly polyphagous and invasive Helicoverpa pest species.</title>
        <authorList>
            <person name="Pearce S.L."/>
            <person name="Clarke D.F."/>
            <person name="East P.D."/>
            <person name="Elfekih S."/>
            <person name="Gordon K.H."/>
            <person name="Jermiin L.S."/>
            <person name="McGaughran A."/>
            <person name="Oakeshott J.G."/>
            <person name="Papanikolaou A."/>
            <person name="Perera O.P."/>
            <person name="Rane R.V."/>
            <person name="Richards S."/>
            <person name="Tay W.T."/>
            <person name="Walsh T.K."/>
            <person name="Anderson A."/>
            <person name="Anderson C.J."/>
            <person name="Asgari S."/>
            <person name="Board P.G."/>
            <person name="Bretschneider A."/>
            <person name="Campbell P.M."/>
            <person name="Chertemps T."/>
            <person name="Christeller J.T."/>
            <person name="Coppin C.W."/>
            <person name="Downes S.J."/>
            <person name="Duan G."/>
            <person name="Farnsworth C.A."/>
            <person name="Good R.T."/>
            <person name="Han L.B."/>
            <person name="Han Y.C."/>
            <person name="Hatje K."/>
            <person name="Horne I."/>
            <person name="Huang Y.P."/>
            <person name="Hughes D.S."/>
            <person name="Jacquin-Joly E."/>
            <person name="James W."/>
            <person name="Jhangiani S."/>
            <person name="Kollmar M."/>
            <person name="Kuwar S.S."/>
            <person name="Li S."/>
            <person name="Liu N.Y."/>
            <person name="Maibeche M.T."/>
            <person name="Miller J.R."/>
            <person name="Montagne N."/>
            <person name="Perry T."/>
            <person name="Qu J."/>
            <person name="Song S.V."/>
            <person name="Sutton G.G."/>
            <person name="Vogel H."/>
            <person name="Walenz B.P."/>
            <person name="Xu W."/>
            <person name="Zhang H.J."/>
            <person name="Zou Z."/>
            <person name="Batterham P."/>
            <person name="Edwards O.R."/>
            <person name="Feyereisen R."/>
            <person name="Gibbs R.A."/>
            <person name="Heckel D.G."/>
            <person name="McGrath A."/>
            <person name="Robin C."/>
            <person name="Scherer S.E."/>
            <person name="Worley K.C."/>
            <person name="Wu Y.D."/>
        </authorList>
    </citation>
    <scope>NUCLEOTIDE SEQUENCE [LARGE SCALE GENOMIC DNA]</scope>
    <source>
        <strain evidence="2">Harm_GR_Male_#8</strain>
        <tissue evidence="2">Whole organism</tissue>
    </source>
</reference>
<name>A0A2W1BSU6_HELAM</name>
<sequence>MYAAGCVMRVCGGWCSRDDIREASMKQGNIEASRVAGGGGVWGVGGGWRRAQGMVSLSLGGSGGSGGGARTPHTRALSRPSPAPLQISRDRFTPNTEPKYSLNPLDQPN</sequence>
<accession>A0A2W1BSU6</accession>
<evidence type="ECO:0000313" key="2">
    <source>
        <dbReference type="EMBL" id="PZC76705.1"/>
    </source>
</evidence>
<feature type="region of interest" description="Disordered" evidence="1">
    <location>
        <begin position="58"/>
        <end position="109"/>
    </location>
</feature>
<dbReference type="Proteomes" id="UP000249218">
    <property type="component" value="Unassembled WGS sequence"/>
</dbReference>
<feature type="compositionally biased region" description="Gly residues" evidence="1">
    <location>
        <begin position="60"/>
        <end position="69"/>
    </location>
</feature>
<evidence type="ECO:0000256" key="1">
    <source>
        <dbReference type="SAM" id="MobiDB-lite"/>
    </source>
</evidence>
<feature type="compositionally biased region" description="Polar residues" evidence="1">
    <location>
        <begin position="93"/>
        <end position="109"/>
    </location>
</feature>
<protein>
    <submittedName>
        <fullName evidence="2">Uncharacterized protein</fullName>
    </submittedName>
</protein>